<reference evidence="2" key="1">
    <citation type="journal article" date="2020" name="Appl. Environ. Microbiol.">
        <title>Diazotrophic Anaeromyxobacter Isolates from Soils.</title>
        <authorList>
            <person name="Masuda Y."/>
            <person name="Yamanaka H."/>
            <person name="Xu Z.X."/>
            <person name="Shiratori Y."/>
            <person name="Aono T."/>
            <person name="Amachi S."/>
            <person name="Senoo K."/>
            <person name="Itoh H."/>
        </authorList>
    </citation>
    <scope>NUCLEOTIDE SEQUENCE [LARGE SCALE GENOMIC DNA]</scope>
    <source>
        <strain evidence="2">R267</strain>
    </source>
</reference>
<gene>
    <name evidence="1" type="ORF">AMYX_13680</name>
</gene>
<accession>A0A7I9VKV3</accession>
<protein>
    <recommendedName>
        <fullName evidence="3">HNH endonuclease</fullName>
    </recommendedName>
</protein>
<dbReference type="AlphaFoldDB" id="A0A7I9VKV3"/>
<sequence length="62" mass="7063">MHHCRGYVIDHICPLACCGLDAPQNMQWQTKAEAKAKDRWELDCSRSCGWTKQTASRPGESR</sequence>
<proteinExistence type="predicted"/>
<dbReference type="EMBL" id="BJTG01000003">
    <property type="protein sequence ID" value="GEJ56627.1"/>
    <property type="molecule type" value="Genomic_DNA"/>
</dbReference>
<dbReference type="Proteomes" id="UP000503640">
    <property type="component" value="Unassembled WGS sequence"/>
</dbReference>
<name>A0A7I9VKV3_9BACT</name>
<evidence type="ECO:0000313" key="1">
    <source>
        <dbReference type="EMBL" id="GEJ56627.1"/>
    </source>
</evidence>
<keyword evidence="2" id="KW-1185">Reference proteome</keyword>
<comment type="caution">
    <text evidence="1">The sequence shown here is derived from an EMBL/GenBank/DDBJ whole genome shotgun (WGS) entry which is preliminary data.</text>
</comment>
<organism evidence="1 2">
    <name type="scientific">Anaeromyxobacter diazotrophicus</name>
    <dbReference type="NCBI Taxonomy" id="2590199"/>
    <lineage>
        <taxon>Bacteria</taxon>
        <taxon>Pseudomonadati</taxon>
        <taxon>Myxococcota</taxon>
        <taxon>Myxococcia</taxon>
        <taxon>Myxococcales</taxon>
        <taxon>Cystobacterineae</taxon>
        <taxon>Anaeromyxobacteraceae</taxon>
        <taxon>Anaeromyxobacter</taxon>
    </lineage>
</organism>
<evidence type="ECO:0000313" key="2">
    <source>
        <dbReference type="Proteomes" id="UP000503640"/>
    </source>
</evidence>
<evidence type="ECO:0008006" key="3">
    <source>
        <dbReference type="Google" id="ProtNLM"/>
    </source>
</evidence>